<dbReference type="Gene3D" id="2.40.50.100">
    <property type="match status" value="1"/>
</dbReference>
<dbReference type="InterPro" id="IPR058624">
    <property type="entry name" value="MdtA-like_HH"/>
</dbReference>
<evidence type="ECO:0000256" key="2">
    <source>
        <dbReference type="ARBA" id="ARBA00009477"/>
    </source>
</evidence>
<evidence type="ECO:0000313" key="8">
    <source>
        <dbReference type="Proteomes" id="UP000596176"/>
    </source>
</evidence>
<dbReference type="InterPro" id="IPR058626">
    <property type="entry name" value="MdtA-like_b-barrel"/>
</dbReference>
<feature type="domain" description="Multidrug resistance protein MdtA-like beta-barrel" evidence="5">
    <location>
        <begin position="197"/>
        <end position="287"/>
    </location>
</feature>
<dbReference type="AlphaFoldDB" id="A0A7U0NBF1"/>
<evidence type="ECO:0000259" key="5">
    <source>
        <dbReference type="Pfam" id="PF25944"/>
    </source>
</evidence>
<evidence type="ECO:0000256" key="1">
    <source>
        <dbReference type="ARBA" id="ARBA00004519"/>
    </source>
</evidence>
<organism evidence="7 8">
    <name type="scientific">Serratia proteamaculans</name>
    <dbReference type="NCBI Taxonomy" id="28151"/>
    <lineage>
        <taxon>Bacteria</taxon>
        <taxon>Pseudomonadati</taxon>
        <taxon>Pseudomonadota</taxon>
        <taxon>Gammaproteobacteria</taxon>
        <taxon>Enterobacterales</taxon>
        <taxon>Yersiniaceae</taxon>
        <taxon>Serratia</taxon>
    </lineage>
</organism>
<accession>A0A7U0NBF1</accession>
<dbReference type="GO" id="GO:0005886">
    <property type="term" value="C:plasma membrane"/>
    <property type="evidence" value="ECO:0007669"/>
    <property type="project" value="UniProtKB-SubCell"/>
</dbReference>
<sequence>MVAKSPSAGKSAALLISICFALTACEKAPSSSSDVPLTEVGVVTVKPKSVQLSSEFPGRTNAFLIAEVRPQVSGVLLKREFREGSNVSAGQVLYQIDPAPYRATLARAEASLGSAKLLFERYQRLVQTHAISQQQRDDARSQYLQAKAVVESARIDLNYTRIAAPISGHIGRSTVTQGALVTASQTTALATIQQLDPIYVDITQPATTLLELKENLTSGQLKSAGKGQAEIRVMLDNGRIYPHPGTLQFSEVSVDESTGAVTLRAVVPNPEGILLPGMFVRAQLQEGVSEQALLIPQRSVTRDTQGKANALILDDEDRVLQRSLVTERSIDGQWLIRDGLHVGDRVIVDGIQKVQPGMQVKPMPVSEVPTHGVNTIKSDAGK</sequence>
<name>A0A7U0NBF1_SERPR</name>
<dbReference type="InterPro" id="IPR058625">
    <property type="entry name" value="MdtA-like_BSH"/>
</dbReference>
<dbReference type="PANTHER" id="PTHR30158:SF3">
    <property type="entry name" value="MULTIDRUG EFFLUX PUMP SUBUNIT ACRA-RELATED"/>
    <property type="match status" value="1"/>
</dbReference>
<dbReference type="GO" id="GO:0046677">
    <property type="term" value="P:response to antibiotic"/>
    <property type="evidence" value="ECO:0007669"/>
    <property type="project" value="TreeGrafter"/>
</dbReference>
<gene>
    <name evidence="7" type="ORF">JKX24_10115</name>
</gene>
<dbReference type="InterPro" id="IPR058627">
    <property type="entry name" value="MdtA-like_C"/>
</dbReference>
<protein>
    <submittedName>
        <fullName evidence="7">Efflux RND transporter periplasmic adaptor subunit</fullName>
    </submittedName>
</protein>
<dbReference type="Gene3D" id="1.10.287.470">
    <property type="entry name" value="Helix hairpin bin"/>
    <property type="match status" value="1"/>
</dbReference>
<dbReference type="Pfam" id="PF25917">
    <property type="entry name" value="BSH_RND"/>
    <property type="match status" value="1"/>
</dbReference>
<dbReference type="GO" id="GO:0022857">
    <property type="term" value="F:transmembrane transporter activity"/>
    <property type="evidence" value="ECO:0007669"/>
    <property type="project" value="InterPro"/>
</dbReference>
<evidence type="ECO:0000313" key="7">
    <source>
        <dbReference type="EMBL" id="QQX55928.1"/>
    </source>
</evidence>
<dbReference type="InterPro" id="IPR006143">
    <property type="entry name" value="RND_pump_MFP"/>
</dbReference>
<evidence type="ECO:0000259" key="4">
    <source>
        <dbReference type="Pfam" id="PF25917"/>
    </source>
</evidence>
<dbReference type="Gene3D" id="2.40.30.170">
    <property type="match status" value="1"/>
</dbReference>
<dbReference type="Proteomes" id="UP000596176">
    <property type="component" value="Chromosome"/>
</dbReference>
<dbReference type="PANTHER" id="PTHR30158">
    <property type="entry name" value="ACRA/E-RELATED COMPONENT OF DRUG EFFLUX TRANSPORTER"/>
    <property type="match status" value="1"/>
</dbReference>
<dbReference type="FunFam" id="2.40.420.20:FF:000001">
    <property type="entry name" value="Efflux RND transporter periplasmic adaptor subunit"/>
    <property type="match status" value="1"/>
</dbReference>
<feature type="domain" description="Multidrug resistance protein MdtA-like C-terminal permuted SH3" evidence="6">
    <location>
        <begin position="291"/>
        <end position="353"/>
    </location>
</feature>
<dbReference type="Gene3D" id="2.40.420.20">
    <property type="match status" value="1"/>
</dbReference>
<dbReference type="Pfam" id="PF25967">
    <property type="entry name" value="RND-MFP_C"/>
    <property type="match status" value="1"/>
</dbReference>
<dbReference type="SUPFAM" id="SSF111369">
    <property type="entry name" value="HlyD-like secretion proteins"/>
    <property type="match status" value="1"/>
</dbReference>
<dbReference type="EMBL" id="CP068391">
    <property type="protein sequence ID" value="QQX55928.1"/>
    <property type="molecule type" value="Genomic_DNA"/>
</dbReference>
<dbReference type="Pfam" id="PF25944">
    <property type="entry name" value="Beta-barrel_RND"/>
    <property type="match status" value="1"/>
</dbReference>
<dbReference type="Pfam" id="PF25876">
    <property type="entry name" value="HH_MFP_RND"/>
    <property type="match status" value="1"/>
</dbReference>
<comment type="subcellular location">
    <subcellularLocation>
        <location evidence="1">Cell inner membrane</location>
        <topology evidence="1">Lipid-anchor</topology>
    </subcellularLocation>
</comment>
<dbReference type="NCBIfam" id="TIGR01730">
    <property type="entry name" value="RND_mfp"/>
    <property type="match status" value="1"/>
</dbReference>
<proteinExistence type="inferred from homology"/>
<dbReference type="PROSITE" id="PS51257">
    <property type="entry name" value="PROKAR_LIPOPROTEIN"/>
    <property type="match status" value="1"/>
</dbReference>
<evidence type="ECO:0000259" key="6">
    <source>
        <dbReference type="Pfam" id="PF25967"/>
    </source>
</evidence>
<comment type="similarity">
    <text evidence="2">Belongs to the membrane fusion protein (MFP) (TC 8.A.1) family.</text>
</comment>
<reference evidence="7 8" key="1">
    <citation type="submission" date="2021-01" db="EMBL/GenBank/DDBJ databases">
        <title>Chromosome sequence of Serratia proteamaculans strain 94 rif-r, isolated from spoiled beef.</title>
        <authorList>
            <person name="Zaytseva Y.V."/>
            <person name="Iablokov S.N."/>
            <person name="Klyukina A."/>
        </authorList>
    </citation>
    <scope>NUCLEOTIDE SEQUENCE [LARGE SCALE GENOMIC DNA]</scope>
    <source>
        <strain evidence="7 8">94 rif-r</strain>
    </source>
</reference>
<feature type="domain" description="Multidrug resistance protein MdtA-like barrel-sandwich hybrid" evidence="4">
    <location>
        <begin position="65"/>
        <end position="193"/>
    </location>
</feature>
<feature type="domain" description="Multidrug resistance protein MdtA-like alpha-helical hairpin" evidence="3">
    <location>
        <begin position="99"/>
        <end position="160"/>
    </location>
</feature>
<evidence type="ECO:0000259" key="3">
    <source>
        <dbReference type="Pfam" id="PF25876"/>
    </source>
</evidence>